<evidence type="ECO:0000313" key="2">
    <source>
        <dbReference type="EMBL" id="KAG6481094.1"/>
    </source>
</evidence>
<name>A0A8J5F787_ZINOF</name>
<dbReference type="GO" id="GO:0035251">
    <property type="term" value="F:UDP-glucosyltransferase activity"/>
    <property type="evidence" value="ECO:0007669"/>
    <property type="project" value="InterPro"/>
</dbReference>
<evidence type="ECO:0000256" key="1">
    <source>
        <dbReference type="ARBA" id="ARBA00022679"/>
    </source>
</evidence>
<comment type="caution">
    <text evidence="2">The sequence shown here is derived from an EMBL/GenBank/DDBJ whole genome shotgun (WGS) entry which is preliminary data.</text>
</comment>
<dbReference type="AlphaFoldDB" id="A0A8J5F787"/>
<organism evidence="2 3">
    <name type="scientific">Zingiber officinale</name>
    <name type="common">Ginger</name>
    <name type="synonym">Amomum zingiber</name>
    <dbReference type="NCBI Taxonomy" id="94328"/>
    <lineage>
        <taxon>Eukaryota</taxon>
        <taxon>Viridiplantae</taxon>
        <taxon>Streptophyta</taxon>
        <taxon>Embryophyta</taxon>
        <taxon>Tracheophyta</taxon>
        <taxon>Spermatophyta</taxon>
        <taxon>Magnoliopsida</taxon>
        <taxon>Liliopsida</taxon>
        <taxon>Zingiberales</taxon>
        <taxon>Zingiberaceae</taxon>
        <taxon>Zingiber</taxon>
    </lineage>
</organism>
<dbReference type="Pfam" id="PF00201">
    <property type="entry name" value="UDPGT"/>
    <property type="match status" value="1"/>
</dbReference>
<dbReference type="FunFam" id="3.40.50.2000:FF:000020">
    <property type="entry name" value="Glycosyltransferase"/>
    <property type="match status" value="1"/>
</dbReference>
<dbReference type="PANTHER" id="PTHR48048">
    <property type="entry name" value="GLYCOSYLTRANSFERASE"/>
    <property type="match status" value="1"/>
</dbReference>
<dbReference type="InterPro" id="IPR002213">
    <property type="entry name" value="UDP_glucos_trans"/>
</dbReference>
<evidence type="ECO:0000313" key="3">
    <source>
        <dbReference type="Proteomes" id="UP000734854"/>
    </source>
</evidence>
<dbReference type="InterPro" id="IPR050481">
    <property type="entry name" value="UDP-glycosyltransf_plant"/>
</dbReference>
<dbReference type="EMBL" id="JACMSC010000016">
    <property type="protein sequence ID" value="KAG6481094.1"/>
    <property type="molecule type" value="Genomic_DNA"/>
</dbReference>
<evidence type="ECO:0008006" key="4">
    <source>
        <dbReference type="Google" id="ProtNLM"/>
    </source>
</evidence>
<dbReference type="OrthoDB" id="5835829at2759"/>
<sequence>MKPTVVLYPVAGMGHVVPMVELAKLFALHDFAVAVVLMHSPTKHPSFDPFVARVSASHPSISFHQLPPPAESVDDPSGKLFFDSIRENNPQFLQFLSSYRQESDVRAVVLDFFCTDALEVTAELRLRTHFFFSSGASDLAVFIYLPTMIAATDVSFGDLGDAPLHFPGISPIPASHMPGHLLNRESVMFEKIVHVCRRLPDADAILINSFDLLESEALETLRSGACVPGRRMPSVYCVGPLVVDARGDIGERKEERPACLEWLDAQPRGSVIFLCFGSMGSFSVDQLEQIATGLERSGQRFLWVIRAPPSGEGVNLILPPSEPDLDALLPEGFLERTKQRGIVVKSWAPQVEVLNHAAVGGFVTHCGWNSVLEAITAGVAMVAWPLYAEQRLNKVFLVDQMKLAVAMEGYDREMVTAEEVETKLRWVIESEGGKELRERSAAMKEKAAEARREGGSSQLAMLKVIARDLEEYKSN</sequence>
<keyword evidence="3" id="KW-1185">Reference proteome</keyword>
<keyword evidence="1" id="KW-0808">Transferase</keyword>
<proteinExistence type="predicted"/>
<dbReference type="CDD" id="cd03784">
    <property type="entry name" value="GT1_Gtf-like"/>
    <property type="match status" value="1"/>
</dbReference>
<protein>
    <recommendedName>
        <fullName evidence="4">Glycosyltransferase</fullName>
    </recommendedName>
</protein>
<dbReference type="PANTHER" id="PTHR48048:SF89">
    <property type="entry name" value="GLYCOSYLTRANSFERASE"/>
    <property type="match status" value="1"/>
</dbReference>
<gene>
    <name evidence="2" type="ORF">ZIOFF_057686</name>
</gene>
<accession>A0A8J5F787</accession>
<reference evidence="2 3" key="1">
    <citation type="submission" date="2020-08" db="EMBL/GenBank/DDBJ databases">
        <title>Plant Genome Project.</title>
        <authorList>
            <person name="Zhang R.-G."/>
        </authorList>
    </citation>
    <scope>NUCLEOTIDE SEQUENCE [LARGE SCALE GENOMIC DNA]</scope>
    <source>
        <tissue evidence="2">Rhizome</tissue>
    </source>
</reference>
<dbReference type="Proteomes" id="UP000734854">
    <property type="component" value="Unassembled WGS sequence"/>
</dbReference>